<feature type="compositionally biased region" description="Basic and acidic residues" evidence="1">
    <location>
        <begin position="308"/>
        <end position="319"/>
    </location>
</feature>
<feature type="domain" description="PH" evidence="2">
    <location>
        <begin position="74"/>
        <end position="182"/>
    </location>
</feature>
<dbReference type="SUPFAM" id="SSF50729">
    <property type="entry name" value="PH domain-like"/>
    <property type="match status" value="1"/>
</dbReference>
<feature type="domain" description="WW" evidence="3">
    <location>
        <begin position="10"/>
        <end position="39"/>
    </location>
</feature>
<name>A0A9W7L220_9STRA</name>
<dbReference type="OrthoDB" id="201945at2759"/>
<evidence type="ECO:0008006" key="6">
    <source>
        <dbReference type="Google" id="ProtNLM"/>
    </source>
</evidence>
<evidence type="ECO:0000259" key="3">
    <source>
        <dbReference type="PROSITE" id="PS50020"/>
    </source>
</evidence>
<feature type="compositionally biased region" description="Pro residues" evidence="1">
    <location>
        <begin position="382"/>
        <end position="394"/>
    </location>
</feature>
<dbReference type="Proteomes" id="UP001165065">
    <property type="component" value="Unassembled WGS sequence"/>
</dbReference>
<dbReference type="InterPro" id="IPR036020">
    <property type="entry name" value="WW_dom_sf"/>
</dbReference>
<dbReference type="InterPro" id="IPR001849">
    <property type="entry name" value="PH_domain"/>
</dbReference>
<proteinExistence type="predicted"/>
<dbReference type="SMART" id="SM00233">
    <property type="entry name" value="PH"/>
    <property type="match status" value="1"/>
</dbReference>
<keyword evidence="5" id="KW-1185">Reference proteome</keyword>
<gene>
    <name evidence="4" type="ORF">TrCOL_g2413</name>
</gene>
<dbReference type="PROSITE" id="PS50020">
    <property type="entry name" value="WW_DOMAIN_2"/>
    <property type="match status" value="1"/>
</dbReference>
<dbReference type="CDD" id="cd00201">
    <property type="entry name" value="WW"/>
    <property type="match status" value="1"/>
</dbReference>
<dbReference type="SUPFAM" id="SSF51045">
    <property type="entry name" value="WW domain"/>
    <property type="match status" value="1"/>
</dbReference>
<dbReference type="PROSITE" id="PS50003">
    <property type="entry name" value="PH_DOMAIN"/>
    <property type="match status" value="1"/>
</dbReference>
<protein>
    <recommendedName>
        <fullName evidence="6">PH domain-containing protein</fullName>
    </recommendedName>
</protein>
<evidence type="ECO:0000313" key="4">
    <source>
        <dbReference type="EMBL" id="GMI21365.1"/>
    </source>
</evidence>
<feature type="region of interest" description="Disordered" evidence="1">
    <location>
        <begin position="203"/>
        <end position="402"/>
    </location>
</feature>
<feature type="compositionally biased region" description="Acidic residues" evidence="1">
    <location>
        <begin position="214"/>
        <end position="237"/>
    </location>
</feature>
<feature type="compositionally biased region" description="Basic and acidic residues" evidence="1">
    <location>
        <begin position="245"/>
        <end position="260"/>
    </location>
</feature>
<reference evidence="5" key="1">
    <citation type="journal article" date="2023" name="Commun. Biol.">
        <title>Genome analysis of Parmales, the sister group of diatoms, reveals the evolutionary specialization of diatoms from phago-mixotrophs to photoautotrophs.</title>
        <authorList>
            <person name="Ban H."/>
            <person name="Sato S."/>
            <person name="Yoshikawa S."/>
            <person name="Yamada K."/>
            <person name="Nakamura Y."/>
            <person name="Ichinomiya M."/>
            <person name="Sato N."/>
            <person name="Blanc-Mathieu R."/>
            <person name="Endo H."/>
            <person name="Kuwata A."/>
            <person name="Ogata H."/>
        </authorList>
    </citation>
    <scope>NUCLEOTIDE SEQUENCE [LARGE SCALE GENOMIC DNA]</scope>
</reference>
<dbReference type="InterPro" id="IPR011993">
    <property type="entry name" value="PH-like_dom_sf"/>
</dbReference>
<feature type="compositionally biased region" description="Acidic residues" evidence="1">
    <location>
        <begin position="261"/>
        <end position="287"/>
    </location>
</feature>
<evidence type="ECO:0000259" key="2">
    <source>
        <dbReference type="PROSITE" id="PS50003"/>
    </source>
</evidence>
<dbReference type="Gene3D" id="2.20.70.10">
    <property type="match status" value="1"/>
</dbReference>
<comment type="caution">
    <text evidence="4">The sequence shown here is derived from an EMBL/GenBank/DDBJ whole genome shotgun (WGS) entry which is preliminary data.</text>
</comment>
<dbReference type="EMBL" id="BRYA01000528">
    <property type="protein sequence ID" value="GMI21365.1"/>
    <property type="molecule type" value="Genomic_DNA"/>
</dbReference>
<dbReference type="Pfam" id="PF00397">
    <property type="entry name" value="WW"/>
    <property type="match status" value="1"/>
</dbReference>
<sequence length="402" mass="44392">MSSRGSDLSLPEKGLWKMVSTPDHQVYYFHTSTKETKWELNEEEIEEMVAGMKALFQDKEGFMWKRKPSAKDSDKPEKGTARKIQAFIPKFLTSPWKRRYFKLNTHSKILKYYDGEESNAKQLGQINLKDIISVSIVEENHIADSPTDFHMTVHTDNRVWHFATDSGTEQLVWHAVFQHCVNLNQQIVMKTNIVSEAVLGGGDIGDDLSANKQEEEEGEDLETRDDDDDDDEDDVEEVLIGGGEVLKKGETGGEEGVKEETTEEETEEKTEETTEEAEEAEKAEEAEEAGKAEASDEAAPVTDSAESDNCKEVADKPNEEASDEVQSPAKDANGTDEDGEKEEKTKEETTAEAPGESAHAPSNAPATQEKPSLPSATTPLSSPFPPPPPPPPQSPKAKEAAL</sequence>
<evidence type="ECO:0000313" key="5">
    <source>
        <dbReference type="Proteomes" id="UP001165065"/>
    </source>
</evidence>
<dbReference type="AlphaFoldDB" id="A0A9W7L220"/>
<dbReference type="Pfam" id="PF00169">
    <property type="entry name" value="PH"/>
    <property type="match status" value="1"/>
</dbReference>
<feature type="compositionally biased region" description="Low complexity" evidence="1">
    <location>
        <begin position="371"/>
        <end position="381"/>
    </location>
</feature>
<dbReference type="Gene3D" id="2.30.29.30">
    <property type="entry name" value="Pleckstrin-homology domain (PH domain)/Phosphotyrosine-binding domain (PTB)"/>
    <property type="match status" value="1"/>
</dbReference>
<evidence type="ECO:0000256" key="1">
    <source>
        <dbReference type="SAM" id="MobiDB-lite"/>
    </source>
</evidence>
<dbReference type="InterPro" id="IPR001202">
    <property type="entry name" value="WW_dom"/>
</dbReference>
<accession>A0A9W7L220</accession>
<organism evidence="4 5">
    <name type="scientific">Triparma columacea</name>
    <dbReference type="NCBI Taxonomy" id="722753"/>
    <lineage>
        <taxon>Eukaryota</taxon>
        <taxon>Sar</taxon>
        <taxon>Stramenopiles</taxon>
        <taxon>Ochrophyta</taxon>
        <taxon>Bolidophyceae</taxon>
        <taxon>Parmales</taxon>
        <taxon>Triparmaceae</taxon>
        <taxon>Triparma</taxon>
    </lineage>
</organism>